<dbReference type="WBParaSite" id="Pan_g22794.t1">
    <property type="protein sequence ID" value="Pan_g22794.t1"/>
    <property type="gene ID" value="Pan_g22794"/>
</dbReference>
<evidence type="ECO:0000256" key="7">
    <source>
        <dbReference type="SAM" id="SignalP"/>
    </source>
</evidence>
<dbReference type="InterPro" id="IPR044913">
    <property type="entry name" value="P_trefoil_dom_sf"/>
</dbReference>
<dbReference type="Gene3D" id="4.10.110.10">
    <property type="entry name" value="Spasmolytic Protein, domain 1"/>
    <property type="match status" value="1"/>
</dbReference>
<accession>A0A7E4VML4</accession>
<reference evidence="10" key="2">
    <citation type="submission" date="2020-10" db="UniProtKB">
        <authorList>
            <consortium name="WormBaseParasite"/>
        </authorList>
    </citation>
    <scope>IDENTIFICATION</scope>
</reference>
<evidence type="ECO:0000256" key="3">
    <source>
        <dbReference type="ARBA" id="ARBA00023136"/>
    </source>
</evidence>
<evidence type="ECO:0000256" key="5">
    <source>
        <dbReference type="ARBA" id="ARBA00023180"/>
    </source>
</evidence>
<dbReference type="InterPro" id="IPR017853">
    <property type="entry name" value="GH"/>
</dbReference>
<comment type="caution">
    <text evidence="6">Lacks conserved residue(s) required for the propagation of feature annotation.</text>
</comment>
<dbReference type="CDD" id="cd00111">
    <property type="entry name" value="Trefoil"/>
    <property type="match status" value="1"/>
</dbReference>
<dbReference type="PANTHER" id="PTHR22762:SF133">
    <property type="entry name" value="P-TYPE DOMAIN-CONTAINING PROTEIN"/>
    <property type="match status" value="1"/>
</dbReference>
<dbReference type="PROSITE" id="PS51448">
    <property type="entry name" value="P_TREFOIL_2"/>
    <property type="match status" value="1"/>
</dbReference>
<comment type="subcellular location">
    <subcellularLocation>
        <location evidence="1">Membrane</location>
    </subcellularLocation>
</comment>
<dbReference type="Gene3D" id="2.60.40.1180">
    <property type="entry name" value="Golgi alpha-mannosidase II"/>
    <property type="match status" value="2"/>
</dbReference>
<keyword evidence="3" id="KW-0472">Membrane</keyword>
<evidence type="ECO:0000259" key="8">
    <source>
        <dbReference type="PROSITE" id="PS51448"/>
    </source>
</evidence>
<dbReference type="SUPFAM" id="SSF51011">
    <property type="entry name" value="Glycosyl hydrolase domain"/>
    <property type="match status" value="1"/>
</dbReference>
<keyword evidence="5" id="KW-0325">Glycoprotein</keyword>
<dbReference type="GO" id="GO:0004558">
    <property type="term" value="F:alpha-1,4-glucosidase activity"/>
    <property type="evidence" value="ECO:0007669"/>
    <property type="project" value="TreeGrafter"/>
</dbReference>
<dbReference type="CDD" id="cd06602">
    <property type="entry name" value="GH31_MGAM_SI_GAA"/>
    <property type="match status" value="1"/>
</dbReference>
<sequence length="1200" mass="135920">MLGTRILCFLFLLCSGAIGDDVKSRIDCEPGWDKDHGDCVARGCIEAHADTTIRNVPSCYYPKQTGYLASNLSFNGAADEGIRLTKDPDSVKSPYGDDIKELFFKVDNIGAVSHVTITAANEQRWRPLVKLNEDAPIEASESLKVQSYFDGVWYFVITRASTGAVILDSSIGGLLFADQFIQFGAYLGTDVIYGFGENLHGKLRRDLTNYMTYAMFAHSRHPDSTRPDNGHNLMGVHNFFIGIEPDGKAHGVFFFNSNPQEIVLGPAPSIVYRTIGGQLEWFIFPGPSVEDVIRQYTLLVGKPLLPPYWALGYQLSRYGYKGTSDIADTVNRMRAAGIPQDVQYSDIDYMDGGRDFTYDPNNFAGFPELLDTLHSNFSMHAILIFDPAITIDHVVAERAISQDVSFLSWPRQDLAPTDVQQAYPIIKDKPYMVGRVWPAVPVIWPDFLDPLNKTQSWWTTEFVNFRKTLPFDGAWIDMNEPAAHSTGSRPGNAKAYEMRCPITGDDAKWDAPPYETSSVFLAGSGSRLYADSVCMCGRTVRNSTNLYNTRDLYGLSETIATKAAMEAATGKRAIVVSRSTYASSGHHGGHWLGDNTSRWGDLYDAIIGVLEFNFFGVPYVGSDICGFGSTATEELCLRWHQLGAFHSFSRNHNNKGSPNQDPAQWPTVAAAARKANLFRYRHLPFLYSLHFNASLYGGSVIRPMVSEYPLDKYAQNVSTQFFWGRSLLVAPVITEGATTVSPYLPSRDVWYSLYDYYYGSDVSSLTTFAAPWTSLIPVFLRGGHILPRQAPALTTILARRNRFELVIGVGLNDTADGDLFWDAGDDIITDMATHEYHRLKYHWLTDATGGRLVISQTRKTLVRAKSLCLLSYYVLLIDYTHILIRCVRLPPTHISPAKFLEKARSTFVSWIYFLSIIFSVTMPYPLAKLPYDLRRRLYELATPSESYNLQIAAKSRFPCPTILKPFEVALSKCTFEQNSFIINFVEKPMLTCFSIQHGALYICRRKVDISGISLNQFACHSRAFQNTIIRPTKLKLDFRDSNISHGNYWKFYRIVSRMTEKSVLAIYYVDDKKIQSFLALYHYFPRLIGFVFRAADLPTNWMSQILIHQKRKLHWLKVTGNVEDLGPFDPNNFVKFLEAQKKNFNLILKLKYKNIENMLHFKQLLPPRLRKRHRADESTSIFVTLRYEIMGGTIVEKYYI</sequence>
<feature type="signal peptide" evidence="7">
    <location>
        <begin position="1"/>
        <end position="19"/>
    </location>
</feature>
<dbReference type="SUPFAM" id="SSF51445">
    <property type="entry name" value="(Trans)glycosidases"/>
    <property type="match status" value="1"/>
</dbReference>
<dbReference type="Gene3D" id="2.60.40.1760">
    <property type="entry name" value="glycosyl hydrolase (family 31)"/>
    <property type="match status" value="1"/>
</dbReference>
<evidence type="ECO:0000256" key="6">
    <source>
        <dbReference type="PROSITE-ProRule" id="PRU00779"/>
    </source>
</evidence>
<feature type="domain" description="P-type" evidence="8">
    <location>
        <begin position="12"/>
        <end position="63"/>
    </location>
</feature>
<dbReference type="CDD" id="cd14752">
    <property type="entry name" value="GH31_N"/>
    <property type="match status" value="1"/>
</dbReference>
<keyword evidence="9" id="KW-1185">Reference proteome</keyword>
<name>A0A7E4VML4_PANRE</name>
<dbReference type="PANTHER" id="PTHR22762">
    <property type="entry name" value="ALPHA-GLUCOSIDASE"/>
    <property type="match status" value="1"/>
</dbReference>
<evidence type="ECO:0000256" key="2">
    <source>
        <dbReference type="ARBA" id="ARBA00007806"/>
    </source>
</evidence>
<dbReference type="GO" id="GO:0005975">
    <property type="term" value="P:carbohydrate metabolic process"/>
    <property type="evidence" value="ECO:0007669"/>
    <property type="project" value="InterPro"/>
</dbReference>
<organism evidence="9 10">
    <name type="scientific">Panagrellus redivivus</name>
    <name type="common">Microworm</name>
    <dbReference type="NCBI Taxonomy" id="6233"/>
    <lineage>
        <taxon>Eukaryota</taxon>
        <taxon>Metazoa</taxon>
        <taxon>Ecdysozoa</taxon>
        <taxon>Nematoda</taxon>
        <taxon>Chromadorea</taxon>
        <taxon>Rhabditida</taxon>
        <taxon>Tylenchina</taxon>
        <taxon>Panagrolaimomorpha</taxon>
        <taxon>Panagrolaimoidea</taxon>
        <taxon>Panagrolaimidae</taxon>
        <taxon>Panagrellus</taxon>
    </lineage>
</organism>
<protein>
    <submittedName>
        <fullName evidence="10">P-type domain-containing protein</fullName>
    </submittedName>
</protein>
<evidence type="ECO:0000256" key="4">
    <source>
        <dbReference type="ARBA" id="ARBA00023157"/>
    </source>
</evidence>
<dbReference type="Proteomes" id="UP000492821">
    <property type="component" value="Unassembled WGS sequence"/>
</dbReference>
<reference evidence="9" key="1">
    <citation type="journal article" date="2013" name="Genetics">
        <title>The draft genome and transcriptome of Panagrellus redivivus are shaped by the harsh demands of a free-living lifestyle.</title>
        <authorList>
            <person name="Srinivasan J."/>
            <person name="Dillman A.R."/>
            <person name="Macchietto M.G."/>
            <person name="Heikkinen L."/>
            <person name="Lakso M."/>
            <person name="Fracchia K.M."/>
            <person name="Antoshechkin I."/>
            <person name="Mortazavi A."/>
            <person name="Wong G."/>
            <person name="Sternberg P.W."/>
        </authorList>
    </citation>
    <scope>NUCLEOTIDE SEQUENCE [LARGE SCALE GENOMIC DNA]</scope>
    <source>
        <strain evidence="9">MT8872</strain>
    </source>
</reference>
<evidence type="ECO:0000313" key="10">
    <source>
        <dbReference type="WBParaSite" id="Pan_g22794.t1"/>
    </source>
</evidence>
<dbReference type="Pfam" id="PF21365">
    <property type="entry name" value="Glyco_hydro_31_3rd"/>
    <property type="match status" value="1"/>
</dbReference>
<dbReference type="AlphaFoldDB" id="A0A7E4VML4"/>
<dbReference type="Gene3D" id="3.20.20.80">
    <property type="entry name" value="Glycosidases"/>
    <property type="match status" value="1"/>
</dbReference>
<keyword evidence="4" id="KW-1015">Disulfide bond</keyword>
<evidence type="ECO:0000313" key="9">
    <source>
        <dbReference type="Proteomes" id="UP000492821"/>
    </source>
</evidence>
<dbReference type="GO" id="GO:0016020">
    <property type="term" value="C:membrane"/>
    <property type="evidence" value="ECO:0007669"/>
    <property type="project" value="UniProtKB-SubCell"/>
</dbReference>
<dbReference type="Pfam" id="PF01055">
    <property type="entry name" value="Glyco_hydro_31_2nd"/>
    <property type="match status" value="1"/>
</dbReference>
<dbReference type="InterPro" id="IPR011013">
    <property type="entry name" value="Gal_mutarotase_sf_dom"/>
</dbReference>
<dbReference type="GO" id="GO:0030246">
    <property type="term" value="F:carbohydrate binding"/>
    <property type="evidence" value="ECO:0007669"/>
    <property type="project" value="InterPro"/>
</dbReference>
<keyword evidence="7" id="KW-0732">Signal</keyword>
<dbReference type="InterPro" id="IPR000519">
    <property type="entry name" value="P_trefoil_dom"/>
</dbReference>
<proteinExistence type="inferred from homology"/>
<feature type="chain" id="PRO_5028808023" evidence="7">
    <location>
        <begin position="20"/>
        <end position="1200"/>
    </location>
</feature>
<dbReference type="SUPFAM" id="SSF57492">
    <property type="entry name" value="Trefoil"/>
    <property type="match status" value="1"/>
</dbReference>
<dbReference type="InterPro" id="IPR013780">
    <property type="entry name" value="Glyco_hydro_b"/>
</dbReference>
<dbReference type="InterPro" id="IPR048395">
    <property type="entry name" value="Glyco_hydro_31_C"/>
</dbReference>
<dbReference type="SUPFAM" id="SSF74650">
    <property type="entry name" value="Galactose mutarotase-like"/>
    <property type="match status" value="1"/>
</dbReference>
<comment type="similarity">
    <text evidence="2">Belongs to the glycosyl hydrolase 31 family.</text>
</comment>
<dbReference type="InterPro" id="IPR000322">
    <property type="entry name" value="Glyco_hydro_31_TIM"/>
</dbReference>
<evidence type="ECO:0000256" key="1">
    <source>
        <dbReference type="ARBA" id="ARBA00004370"/>
    </source>
</evidence>